<dbReference type="AlphaFoldDB" id="A0A8T0Q2K2"/>
<proteinExistence type="predicted"/>
<dbReference type="Pfam" id="PF14215">
    <property type="entry name" value="bHLH-MYC_N"/>
    <property type="match status" value="1"/>
</dbReference>
<name>A0A8T0Q2K2_PANVG</name>
<dbReference type="PANTHER" id="PTHR46196:SF8">
    <property type="entry name" value="TRANSCRIPTION FACTOR BHLH157"/>
    <property type="match status" value="1"/>
</dbReference>
<evidence type="ECO:0000256" key="1">
    <source>
        <dbReference type="ARBA" id="ARBA00023015"/>
    </source>
</evidence>
<sequence length="775" mass="85122">MEAALGALCRAGGWSYAAVWRFHPHDPRLLTLGESYCEDEAKTLVEKMLNQVHIVGKGIIGEALGSGECQWIYDTTCHASNQTSHVDYQDLLEDYTWWQHQFLNGIKTIAVLPLRLQGLVQFGSPQKVPRNSDFLNQVRNIFDQMKNTSRDGSMEYTQINSLACVQQPILTSSRSANDILVHNKVNQLKSEKLENIERTESIRSSICSPSNSQRSLNDFTPHGTGNSSIDTHTLAMPVNSKSIYELEGFDKVTDFFHQNADVGTVQVNSSKMPDSIIASIMSAYQNSHNLHRITNESSAQNMPEYPPYLYTATNSPNSGLDELCYSSAGFSSEKSTNYLQNESDKLLYKSVSLRSNPCVSEIQGNCLTPHHVLVHKQSLIPGPGECGRLLSPEESFIVQSDSMPLKDTTHSPCQTNSTCPELPNRPHEEATAGTSDNNMKECSGNNGLLESMMLDPRTNSFVQDWWDDSVLLAGNLPNLGNIHSDSAIELSSKHPFSSGESGLPSISAVEQLFGVGAPRSAGHGPLGAEANPLSGCISDYQLPQFPFRDCITAYNAPVPSLASSSYTSGNVQKSSSKATSVPPGNISVDDTCSFNTANSKGSQSNNPEGTKVAKKRAKAGESTRPRPKDRQLIQDRVKELREIVPNGAKCSIDALLERTIKHMLFLQSVTKYAEKIKQADEPKLIDKESGVVLKDNPDGCKNGGATWAYEVAGKTMVCPIIIEDLSPPGQMLIEVKNRTFISVICFLLLNAQFEDIHLSLKIYRCSVRSGDSFWR</sequence>
<dbReference type="InterPro" id="IPR011598">
    <property type="entry name" value="bHLH_dom"/>
</dbReference>
<dbReference type="GO" id="GO:0046983">
    <property type="term" value="F:protein dimerization activity"/>
    <property type="evidence" value="ECO:0007669"/>
    <property type="project" value="InterPro"/>
</dbReference>
<comment type="caution">
    <text evidence="5">The sequence shown here is derived from an EMBL/GenBank/DDBJ whole genome shotgun (WGS) entry which is preliminary data.</text>
</comment>
<dbReference type="CDD" id="cd18915">
    <property type="entry name" value="bHLH_AtLHW_like"/>
    <property type="match status" value="1"/>
</dbReference>
<protein>
    <recommendedName>
        <fullName evidence="4">BHLH domain-containing protein</fullName>
    </recommendedName>
</protein>
<dbReference type="GO" id="GO:0003700">
    <property type="term" value="F:DNA-binding transcription factor activity"/>
    <property type="evidence" value="ECO:0007669"/>
    <property type="project" value="InterPro"/>
</dbReference>
<dbReference type="InterPro" id="IPR043561">
    <property type="entry name" value="LHW-like"/>
</dbReference>
<accession>A0A8T0Q2K2</accession>
<dbReference type="Proteomes" id="UP000823388">
    <property type="component" value="Chromosome 7N"/>
</dbReference>
<feature type="domain" description="BHLH" evidence="4">
    <location>
        <begin position="617"/>
        <end position="666"/>
    </location>
</feature>
<feature type="compositionally biased region" description="Polar residues" evidence="3">
    <location>
        <begin position="410"/>
        <end position="419"/>
    </location>
</feature>
<evidence type="ECO:0000256" key="2">
    <source>
        <dbReference type="ARBA" id="ARBA00023163"/>
    </source>
</evidence>
<feature type="compositionally biased region" description="Basic and acidic residues" evidence="3">
    <location>
        <begin position="618"/>
        <end position="631"/>
    </location>
</feature>
<keyword evidence="1" id="KW-0805">Transcription regulation</keyword>
<dbReference type="EMBL" id="CM029050">
    <property type="protein sequence ID" value="KAG2568090.1"/>
    <property type="molecule type" value="Genomic_DNA"/>
</dbReference>
<dbReference type="PANTHER" id="PTHR46196">
    <property type="entry name" value="TRANSCRIPTION FACTOR BHLH155-LIKE ISOFORM X1-RELATED"/>
    <property type="match status" value="1"/>
</dbReference>
<feature type="region of interest" description="Disordered" evidence="3">
    <location>
        <begin position="564"/>
        <end position="631"/>
    </location>
</feature>
<gene>
    <name evidence="5" type="ORF">PVAP13_7NG291200</name>
</gene>
<dbReference type="Pfam" id="PF23176">
    <property type="entry name" value="bHLH_LHW"/>
    <property type="match status" value="1"/>
</dbReference>
<keyword evidence="6" id="KW-1185">Reference proteome</keyword>
<reference evidence="5" key="1">
    <citation type="submission" date="2020-05" db="EMBL/GenBank/DDBJ databases">
        <title>WGS assembly of Panicum virgatum.</title>
        <authorList>
            <person name="Lovell J.T."/>
            <person name="Jenkins J."/>
            <person name="Shu S."/>
            <person name="Juenger T.E."/>
            <person name="Schmutz J."/>
        </authorList>
    </citation>
    <scope>NUCLEOTIDE SEQUENCE</scope>
    <source>
        <strain evidence="5">AP13</strain>
    </source>
</reference>
<dbReference type="InterPro" id="IPR025610">
    <property type="entry name" value="MYC/MYB_N"/>
</dbReference>
<evidence type="ECO:0000313" key="6">
    <source>
        <dbReference type="Proteomes" id="UP000823388"/>
    </source>
</evidence>
<feature type="compositionally biased region" description="Polar residues" evidence="3">
    <location>
        <begin position="588"/>
        <end position="608"/>
    </location>
</feature>
<evidence type="ECO:0000256" key="3">
    <source>
        <dbReference type="SAM" id="MobiDB-lite"/>
    </source>
</evidence>
<keyword evidence="2" id="KW-0804">Transcription</keyword>
<evidence type="ECO:0000259" key="4">
    <source>
        <dbReference type="PROSITE" id="PS50888"/>
    </source>
</evidence>
<feature type="compositionally biased region" description="Polar residues" evidence="3">
    <location>
        <begin position="564"/>
        <end position="579"/>
    </location>
</feature>
<organism evidence="5 6">
    <name type="scientific">Panicum virgatum</name>
    <name type="common">Blackwell switchgrass</name>
    <dbReference type="NCBI Taxonomy" id="38727"/>
    <lineage>
        <taxon>Eukaryota</taxon>
        <taxon>Viridiplantae</taxon>
        <taxon>Streptophyta</taxon>
        <taxon>Embryophyta</taxon>
        <taxon>Tracheophyta</taxon>
        <taxon>Spermatophyta</taxon>
        <taxon>Magnoliopsida</taxon>
        <taxon>Liliopsida</taxon>
        <taxon>Poales</taxon>
        <taxon>Poaceae</taxon>
        <taxon>PACMAD clade</taxon>
        <taxon>Panicoideae</taxon>
        <taxon>Panicodae</taxon>
        <taxon>Paniceae</taxon>
        <taxon>Panicinae</taxon>
        <taxon>Panicum</taxon>
        <taxon>Panicum sect. Hiantes</taxon>
    </lineage>
</organism>
<feature type="region of interest" description="Disordered" evidence="3">
    <location>
        <begin position="404"/>
        <end position="440"/>
    </location>
</feature>
<evidence type="ECO:0000313" key="5">
    <source>
        <dbReference type="EMBL" id="KAG2568090.1"/>
    </source>
</evidence>
<dbReference type="PROSITE" id="PS50888">
    <property type="entry name" value="BHLH"/>
    <property type="match status" value="1"/>
</dbReference>